<dbReference type="HOGENOM" id="CLU_2881785_0_0_5"/>
<dbReference type="AlphaFoldDB" id="E0TD17"/>
<reference evidence="2" key="1">
    <citation type="submission" date="2010-08" db="EMBL/GenBank/DDBJ databases">
        <title>Genome sequence of Parvularcula bermudensis HTCC2503.</title>
        <authorList>
            <person name="Kang D.-M."/>
            <person name="Oh H.-M."/>
            <person name="Cho J.-C."/>
        </authorList>
    </citation>
    <scope>NUCLEOTIDE SEQUENCE [LARGE SCALE GENOMIC DNA]</scope>
    <source>
        <strain evidence="2">ATCC BAA-594 / HTCC2503 / KCTC 12087</strain>
    </source>
</reference>
<dbReference type="KEGG" id="pbr:PB2503_02997"/>
<reference evidence="1 2" key="2">
    <citation type="journal article" date="2011" name="J. Bacteriol.">
        <title>Complete genome sequence of strain HTCC2503T of Parvularcula bermudensis, the type species of the order "Parvularculales" in the class Alphaproteobacteria.</title>
        <authorList>
            <person name="Oh H.M."/>
            <person name="Kang I."/>
            <person name="Vergin K.L."/>
            <person name="Kang D."/>
            <person name="Rhee K.H."/>
            <person name="Giovannoni S.J."/>
            <person name="Cho J.C."/>
        </authorList>
    </citation>
    <scope>NUCLEOTIDE SEQUENCE [LARGE SCALE GENOMIC DNA]</scope>
    <source>
        <strain evidence="2">ATCC BAA-594 / HTCC2503 / KCTC 12087</strain>
    </source>
</reference>
<evidence type="ECO:0000313" key="1">
    <source>
        <dbReference type="EMBL" id="ADM08676.1"/>
    </source>
</evidence>
<sequence length="63" mass="6745">MHLFSASRNGVSAKEVERQIGVTYKTAWCMCKLILAYMTAVDGDDSIGGDGKSVQVDETFVGG</sequence>
<organism evidence="1 2">
    <name type="scientific">Parvularcula bermudensis (strain ATCC BAA-594 / HTCC2503 / KCTC 12087)</name>
    <dbReference type="NCBI Taxonomy" id="314260"/>
    <lineage>
        <taxon>Bacteria</taxon>
        <taxon>Pseudomonadati</taxon>
        <taxon>Pseudomonadota</taxon>
        <taxon>Alphaproteobacteria</taxon>
        <taxon>Parvularculales</taxon>
        <taxon>Parvularculaceae</taxon>
        <taxon>Parvularcula</taxon>
    </lineage>
</organism>
<dbReference type="eggNOG" id="COG3677">
    <property type="taxonomic scope" value="Bacteria"/>
</dbReference>
<name>E0TD17_PARBH</name>
<gene>
    <name evidence="1" type="ordered locus">PB2503_02997</name>
</gene>
<dbReference type="STRING" id="314260.PB2503_02997"/>
<proteinExistence type="predicted"/>
<dbReference type="EMBL" id="CP002156">
    <property type="protein sequence ID" value="ADM08676.1"/>
    <property type="molecule type" value="Genomic_DNA"/>
</dbReference>
<evidence type="ECO:0000313" key="2">
    <source>
        <dbReference type="Proteomes" id="UP000001302"/>
    </source>
</evidence>
<protein>
    <submittedName>
        <fullName evidence="1">ISSpo3, transposase</fullName>
    </submittedName>
</protein>
<keyword evidence="2" id="KW-1185">Reference proteome</keyword>
<accession>E0TD17</accession>
<dbReference type="Proteomes" id="UP000001302">
    <property type="component" value="Chromosome"/>
</dbReference>